<dbReference type="InterPro" id="IPR027417">
    <property type="entry name" value="P-loop_NTPase"/>
</dbReference>
<reference evidence="2" key="1">
    <citation type="journal article" date="2016" name="Syst. Appl. Microbiol.">
        <title>Thermococcus piezophilus sp. nov., a novel hyperthermophilic and piezophilic archaeon with a broad pressure range for growth, isolated from a deepest hydrothermal vent at the Mid-Cayman Rise.</title>
        <authorList>
            <person name="Dalmasso C."/>
            <person name="Oger P."/>
            <person name="Selva G."/>
            <person name="Courtine D."/>
            <person name="L'Haridon S."/>
            <person name="Garlaschelli A."/>
            <person name="Roussel E."/>
            <person name="Miyazaki J."/>
            <person name="Reveillaud J."/>
            <person name="Jebbar M."/>
            <person name="Takai K."/>
            <person name="Maignien L."/>
            <person name="Alain K."/>
        </authorList>
    </citation>
    <scope>NUCLEOTIDE SEQUENCE [LARGE SCALE GENOMIC DNA]</scope>
    <source>
        <strain evidence="2">CDGS</strain>
    </source>
</reference>
<dbReference type="EMBL" id="CP015520">
    <property type="protein sequence ID" value="ANF22629.1"/>
    <property type="molecule type" value="Genomic_DNA"/>
</dbReference>
<name>A0A172WGY7_9EURY</name>
<dbReference type="OrthoDB" id="94775at2157"/>
<proteinExistence type="predicted"/>
<dbReference type="RefSeq" id="WP_068665517.1">
    <property type="nucleotide sequence ID" value="NZ_CP015520.1"/>
</dbReference>
<protein>
    <recommendedName>
        <fullName evidence="3">Serine kinase</fullName>
    </recommendedName>
</protein>
<gene>
    <name evidence="1" type="ORF">A7C91_05180</name>
</gene>
<dbReference type="Proteomes" id="UP000076969">
    <property type="component" value="Chromosome"/>
</dbReference>
<dbReference type="AlphaFoldDB" id="A0A172WGY7"/>
<dbReference type="Gene3D" id="3.40.50.300">
    <property type="entry name" value="P-loop containing nucleotide triphosphate hydrolases"/>
    <property type="match status" value="1"/>
</dbReference>
<dbReference type="GeneID" id="28495564"/>
<organism evidence="1 2">
    <name type="scientific">Thermococcus piezophilus</name>
    <dbReference type="NCBI Taxonomy" id="1712654"/>
    <lineage>
        <taxon>Archaea</taxon>
        <taxon>Methanobacteriati</taxon>
        <taxon>Methanobacteriota</taxon>
        <taxon>Thermococci</taxon>
        <taxon>Thermococcales</taxon>
        <taxon>Thermococcaceae</taxon>
        <taxon>Thermococcus</taxon>
    </lineage>
</organism>
<evidence type="ECO:0000313" key="2">
    <source>
        <dbReference type="Proteomes" id="UP000076969"/>
    </source>
</evidence>
<dbReference type="KEGG" id="tpie:A7C91_05180"/>
<keyword evidence="2" id="KW-1185">Reference proteome</keyword>
<evidence type="ECO:0008006" key="3">
    <source>
        <dbReference type="Google" id="ProtNLM"/>
    </source>
</evidence>
<sequence>MVKKNYYSVHNILNFAVIDKTSIINRLMDKFEVHYANFKVEDEPENLDIIFEIGKFKPKLSNTYNVGDGKYYFGQDYIYVPHEQYKGAKWSFEIEGIEASTTHIRISCNPLGRIFIVGNVIDFLIHFKLAEMGYPMIHASSLCKDNKAILFSTRGGGGKTTIALHLVEHGFGFLGDNFTILHKSTALSFPTSLSIFTYNLAPIIKNNLTQKQKIELQIKHLIYRMTKGYAKFFTKVNPKRVINSMCEKAKIEKMVIIFPRTDVIEPKIIETKKEEVLDHLVYNQMLEFPLFNRYIYEYSYFFPDSPLSRHWETYKRKLDENLDDDIEYYRIIPPTRISTQTIEKILEVVNNGTN</sequence>
<accession>A0A172WGY7</accession>
<dbReference type="STRING" id="1712654.A7C91_05180"/>
<dbReference type="SUPFAM" id="SSF53795">
    <property type="entry name" value="PEP carboxykinase-like"/>
    <property type="match status" value="1"/>
</dbReference>
<evidence type="ECO:0000313" key="1">
    <source>
        <dbReference type="EMBL" id="ANF22629.1"/>
    </source>
</evidence>